<feature type="chain" id="PRO_5045163037" evidence="3">
    <location>
        <begin position="19"/>
        <end position="412"/>
    </location>
</feature>
<keyword evidence="3" id="KW-0732">Signal</keyword>
<feature type="compositionally biased region" description="Basic and acidic residues" evidence="1">
    <location>
        <begin position="223"/>
        <end position="232"/>
    </location>
</feature>
<keyword evidence="2" id="KW-1133">Transmembrane helix</keyword>
<dbReference type="GeneID" id="95988956"/>
<keyword evidence="5" id="KW-1185">Reference proteome</keyword>
<proteinExistence type="predicted"/>
<dbReference type="Proteomes" id="UP001565368">
    <property type="component" value="Unassembled WGS sequence"/>
</dbReference>
<feature type="compositionally biased region" description="Polar residues" evidence="1">
    <location>
        <begin position="240"/>
        <end position="252"/>
    </location>
</feature>
<feature type="signal peptide" evidence="3">
    <location>
        <begin position="1"/>
        <end position="18"/>
    </location>
</feature>
<organism evidence="4 5">
    <name type="scientific">Vanrija albida</name>
    <dbReference type="NCBI Taxonomy" id="181172"/>
    <lineage>
        <taxon>Eukaryota</taxon>
        <taxon>Fungi</taxon>
        <taxon>Dikarya</taxon>
        <taxon>Basidiomycota</taxon>
        <taxon>Agaricomycotina</taxon>
        <taxon>Tremellomycetes</taxon>
        <taxon>Trichosporonales</taxon>
        <taxon>Trichosporonaceae</taxon>
        <taxon>Vanrija</taxon>
    </lineage>
</organism>
<feature type="transmembrane region" description="Helical" evidence="2">
    <location>
        <begin position="149"/>
        <end position="175"/>
    </location>
</feature>
<comment type="caution">
    <text evidence="4">The sequence shown here is derived from an EMBL/GenBank/DDBJ whole genome shotgun (WGS) entry which is preliminary data.</text>
</comment>
<feature type="transmembrane region" description="Helical" evidence="2">
    <location>
        <begin position="355"/>
        <end position="376"/>
    </location>
</feature>
<dbReference type="EMBL" id="JBBXJM010000006">
    <property type="protein sequence ID" value="KAL1406222.1"/>
    <property type="molecule type" value="Genomic_DNA"/>
</dbReference>
<feature type="region of interest" description="Disordered" evidence="1">
    <location>
        <begin position="223"/>
        <end position="252"/>
    </location>
</feature>
<evidence type="ECO:0000256" key="1">
    <source>
        <dbReference type="SAM" id="MobiDB-lite"/>
    </source>
</evidence>
<evidence type="ECO:0000313" key="5">
    <source>
        <dbReference type="Proteomes" id="UP001565368"/>
    </source>
</evidence>
<protein>
    <submittedName>
        <fullName evidence="4">Uncharacterized protein</fullName>
    </submittedName>
</protein>
<reference evidence="4 5" key="1">
    <citation type="submission" date="2023-08" db="EMBL/GenBank/DDBJ databases">
        <title>Annotated Genome Sequence of Vanrija albida AlHP1.</title>
        <authorList>
            <person name="Herzog R."/>
        </authorList>
    </citation>
    <scope>NUCLEOTIDE SEQUENCE [LARGE SCALE GENOMIC DNA]</scope>
    <source>
        <strain evidence="4 5">AlHP1</strain>
    </source>
</reference>
<accession>A0ABR3PVR4</accession>
<evidence type="ECO:0000256" key="2">
    <source>
        <dbReference type="SAM" id="Phobius"/>
    </source>
</evidence>
<keyword evidence="2" id="KW-0812">Transmembrane</keyword>
<gene>
    <name evidence="4" type="ORF">Q8F55_007913</name>
</gene>
<dbReference type="RefSeq" id="XP_069206166.1">
    <property type="nucleotide sequence ID" value="XM_069356325.1"/>
</dbReference>
<keyword evidence="2" id="KW-0472">Membrane</keyword>
<evidence type="ECO:0000313" key="4">
    <source>
        <dbReference type="EMBL" id="KAL1406222.1"/>
    </source>
</evidence>
<evidence type="ECO:0000256" key="3">
    <source>
        <dbReference type="SAM" id="SignalP"/>
    </source>
</evidence>
<sequence length="412" mass="44724">MRIHAALIALALAAAAAALPQLTVTVPDGGPTGTADTTINLPGVTRTNNFATTIDKTVYNTRTTPAAGPTSTTRRHGFYTSVWDTKTTTITYADGEVVTSTGRFTTEAFLPDPTESFTWTQFVTATLDPTPGAVTNMDLERARDRADELYAAMIAVTVTSVMLAALIGFPLWLWYHFTTVRREMKGIVTRRVWNEEERCWDTIELDQRAQEEEERIAIAREHAREAAAERDPAPAYTPPMQASSPPQYGTASERQGLLVTGATAAALGFSISQVPGARAAPVAPEARAWVTTTVLTSSRMVETATYGAYTWSTGGVLTTMHVPDATTTSTRPIYYLWSPQNPGLVEAANRKHTSAAIGLALGIVIPWLLVALCFFISCRKLRRWRKVQALFAEANAPAPVGHGLEDPVVRQV</sequence>
<name>A0ABR3PVR4_9TREE</name>